<evidence type="ECO:0000256" key="2">
    <source>
        <dbReference type="ARBA" id="ARBA00023015"/>
    </source>
</evidence>
<dbReference type="PANTHER" id="PTHR30537:SF74">
    <property type="entry name" value="HTH-TYPE TRANSCRIPTIONAL REGULATOR TRPI"/>
    <property type="match status" value="1"/>
</dbReference>
<dbReference type="GO" id="GO:0006351">
    <property type="term" value="P:DNA-templated transcription"/>
    <property type="evidence" value="ECO:0007669"/>
    <property type="project" value="TreeGrafter"/>
</dbReference>
<dbReference type="GO" id="GO:0043565">
    <property type="term" value="F:sequence-specific DNA binding"/>
    <property type="evidence" value="ECO:0007669"/>
    <property type="project" value="TreeGrafter"/>
</dbReference>
<geneLocation type="plasmid" evidence="6 7">
    <name>AbAZ39_p4</name>
</geneLocation>
<organism evidence="6 7">
    <name type="scientific">Azospirillum argentinense</name>
    <dbReference type="NCBI Taxonomy" id="2970906"/>
    <lineage>
        <taxon>Bacteria</taxon>
        <taxon>Pseudomonadati</taxon>
        <taxon>Pseudomonadota</taxon>
        <taxon>Alphaproteobacteria</taxon>
        <taxon>Rhodospirillales</taxon>
        <taxon>Azospirillaceae</taxon>
        <taxon>Azospirillum</taxon>
    </lineage>
</organism>
<dbReference type="AlphaFoldDB" id="A0A060DRM4"/>
<dbReference type="PANTHER" id="PTHR30537">
    <property type="entry name" value="HTH-TYPE TRANSCRIPTIONAL REGULATOR"/>
    <property type="match status" value="1"/>
</dbReference>
<reference evidence="6 7" key="1">
    <citation type="journal article" date="2014" name="Genome Announc.">
        <title>Complete Genome Sequence of the Model Rhizosphere Strain Azospirillum brasilense Az39, Successfully Applied in Agriculture.</title>
        <authorList>
            <person name="Rivera D."/>
            <person name="Revale S."/>
            <person name="Molina R."/>
            <person name="Gualpa J."/>
            <person name="Puente M."/>
            <person name="Maroniche G."/>
            <person name="Paris G."/>
            <person name="Baker D."/>
            <person name="Clavijo B."/>
            <person name="McLay K."/>
            <person name="Spaepen S."/>
            <person name="Perticari A."/>
            <person name="Vazquez M."/>
            <person name="Wisniewski-Dye F."/>
            <person name="Watkins C."/>
            <person name="Martinez-Abarca F."/>
            <person name="Vanderleyden J."/>
            <person name="Cassan F."/>
        </authorList>
    </citation>
    <scope>NUCLEOTIDE SEQUENCE [LARGE SCALE GENOMIC DNA]</scope>
    <source>
        <strain evidence="6 7">Az39</strain>
        <plasmid evidence="6">AbAZ39_p4</plasmid>
    </source>
</reference>
<dbReference type="KEGG" id="abq:ABAZ39_32025"/>
<evidence type="ECO:0000256" key="1">
    <source>
        <dbReference type="ARBA" id="ARBA00009437"/>
    </source>
</evidence>
<dbReference type="InterPro" id="IPR036390">
    <property type="entry name" value="WH_DNA-bd_sf"/>
</dbReference>
<gene>
    <name evidence="6" type="ORF">ABAZ39_32025</name>
</gene>
<keyword evidence="3" id="KW-0238">DNA-binding</keyword>
<dbReference type="Proteomes" id="UP000027186">
    <property type="component" value="Plasmid AbAZ39_p4"/>
</dbReference>
<dbReference type="EMBL" id="CP007797">
    <property type="protein sequence ID" value="AIB16476.1"/>
    <property type="molecule type" value="Genomic_DNA"/>
</dbReference>
<dbReference type="InterPro" id="IPR058163">
    <property type="entry name" value="LysR-type_TF_proteobact-type"/>
</dbReference>
<evidence type="ECO:0000256" key="3">
    <source>
        <dbReference type="ARBA" id="ARBA00023125"/>
    </source>
</evidence>
<evidence type="ECO:0000259" key="5">
    <source>
        <dbReference type="PROSITE" id="PS50931"/>
    </source>
</evidence>
<name>A0A060DRM4_9PROT</name>
<proteinExistence type="inferred from homology"/>
<dbReference type="InterPro" id="IPR000847">
    <property type="entry name" value="LysR_HTH_N"/>
</dbReference>
<protein>
    <recommendedName>
        <fullName evidence="5">HTH lysR-type domain-containing protein</fullName>
    </recommendedName>
</protein>
<dbReference type="SUPFAM" id="SSF53850">
    <property type="entry name" value="Periplasmic binding protein-like II"/>
    <property type="match status" value="1"/>
</dbReference>
<dbReference type="SUPFAM" id="SSF46785">
    <property type="entry name" value="Winged helix' DNA-binding domain"/>
    <property type="match status" value="1"/>
</dbReference>
<feature type="domain" description="HTH lysR-type" evidence="5">
    <location>
        <begin position="6"/>
        <end position="63"/>
    </location>
</feature>
<dbReference type="GO" id="GO:0003700">
    <property type="term" value="F:DNA-binding transcription factor activity"/>
    <property type="evidence" value="ECO:0007669"/>
    <property type="project" value="InterPro"/>
</dbReference>
<dbReference type="PROSITE" id="PS50931">
    <property type="entry name" value="HTH_LYSR"/>
    <property type="match status" value="1"/>
</dbReference>
<accession>A0A060DRM4</accession>
<dbReference type="PRINTS" id="PR00039">
    <property type="entry name" value="HTHLYSR"/>
</dbReference>
<comment type="similarity">
    <text evidence="1">Belongs to the LysR transcriptional regulatory family.</text>
</comment>
<dbReference type="InterPro" id="IPR036388">
    <property type="entry name" value="WH-like_DNA-bd_sf"/>
</dbReference>
<keyword evidence="2" id="KW-0805">Transcription regulation</keyword>
<dbReference type="FunFam" id="1.10.10.10:FF:000038">
    <property type="entry name" value="Glycine cleavage system transcriptional activator"/>
    <property type="match status" value="1"/>
</dbReference>
<dbReference type="NCBIfam" id="NF008352">
    <property type="entry name" value="PRK11139.1"/>
    <property type="match status" value="1"/>
</dbReference>
<dbReference type="RefSeq" id="WP_081863494.1">
    <property type="nucleotide sequence ID" value="NZ_CP007797.1"/>
</dbReference>
<keyword evidence="6" id="KW-0614">Plasmid</keyword>
<keyword evidence="4" id="KW-0804">Transcription</keyword>
<evidence type="ECO:0000313" key="6">
    <source>
        <dbReference type="EMBL" id="AIB16476.1"/>
    </source>
</evidence>
<dbReference type="Pfam" id="PF00126">
    <property type="entry name" value="HTH_1"/>
    <property type="match status" value="1"/>
</dbReference>
<dbReference type="Gene3D" id="3.40.190.10">
    <property type="entry name" value="Periplasmic binding protein-like II"/>
    <property type="match status" value="2"/>
</dbReference>
<evidence type="ECO:0000313" key="7">
    <source>
        <dbReference type="Proteomes" id="UP000027186"/>
    </source>
</evidence>
<dbReference type="InterPro" id="IPR005119">
    <property type="entry name" value="LysR_subst-bd"/>
</dbReference>
<evidence type="ECO:0000256" key="4">
    <source>
        <dbReference type="ARBA" id="ARBA00023163"/>
    </source>
</evidence>
<dbReference type="Gene3D" id="1.10.10.10">
    <property type="entry name" value="Winged helix-like DNA-binding domain superfamily/Winged helix DNA-binding domain"/>
    <property type="match status" value="1"/>
</dbReference>
<sequence length="306" mass="33381">MRRALPPLHALRAFEAAARHESFSKAADELCVTQGAVSRQIMGLEEWLGVPLFRRLTRRVELTDDGRALLPVLSESFDRIAGTAARLAARGRDLRIKVAFSFGIRWLMPRLVRFQALHPDVQVRVTVAWSSGLEFDPQEFDAAIPYCREVPSGFSAVEVLPERLTVVCPPALAERLRVPMDLGAIPLLHGCSEGQDWRAWLAAAGLPFFEALRQGAVFDAMDPAMQAAAAGMGATVADRMLCAEDVAAGRLVLPFPEIEASSGSYWFVCPEGMQDRPAVAAFRGWLQEEARGETAQQSAAAVVSPV</sequence>
<dbReference type="Pfam" id="PF03466">
    <property type="entry name" value="LysR_substrate"/>
    <property type="match status" value="1"/>
</dbReference>